<sequence>MYPCFAVIESVPVPEDRTHTFGIAMLKNGCLLDMLSDVTVRRADAEKIVCKLNQNRVAAIHFRDIIYDWITEQAML</sequence>
<dbReference type="AlphaFoldDB" id="A0A1Y4LID8"/>
<reference evidence="2" key="2">
    <citation type="journal article" date="2018" name="BMC Genomics">
        <title>Whole genome sequencing and function prediction of 133 gut anaerobes isolated from chicken caecum in pure cultures.</title>
        <authorList>
            <person name="Medvecky M."/>
            <person name="Cejkova D."/>
            <person name="Polansky O."/>
            <person name="Karasova D."/>
            <person name="Kubasova T."/>
            <person name="Cizek A."/>
            <person name="Rychlik I."/>
        </authorList>
    </citation>
    <scope>NUCLEOTIDE SEQUENCE</scope>
    <source>
        <strain evidence="2">An179</strain>
        <strain evidence="1">An180</strain>
    </source>
</reference>
<evidence type="ECO:0000313" key="1">
    <source>
        <dbReference type="EMBL" id="OUP52144.1"/>
    </source>
</evidence>
<name>A0A1Y4LID8_9FIRM</name>
<evidence type="ECO:0000313" key="2">
    <source>
        <dbReference type="EMBL" id="OUP56463.1"/>
    </source>
</evidence>
<dbReference type="EMBL" id="NFKL01000018">
    <property type="protein sequence ID" value="OUP56463.1"/>
    <property type="molecule type" value="Genomic_DNA"/>
</dbReference>
<dbReference type="RefSeq" id="WP_016146238.1">
    <property type="nucleotide sequence ID" value="NZ_CABKSA010000001.1"/>
</dbReference>
<comment type="caution">
    <text evidence="2">The sequence shown here is derived from an EMBL/GenBank/DDBJ whole genome shotgun (WGS) entry which is preliminary data.</text>
</comment>
<dbReference type="Proteomes" id="UP000195897">
    <property type="component" value="Unassembled WGS sequence"/>
</dbReference>
<organism evidence="2 3">
    <name type="scientific">Butyricicoccus pullicaecorum</name>
    <dbReference type="NCBI Taxonomy" id="501571"/>
    <lineage>
        <taxon>Bacteria</taxon>
        <taxon>Bacillati</taxon>
        <taxon>Bacillota</taxon>
        <taxon>Clostridia</taxon>
        <taxon>Eubacteriales</taxon>
        <taxon>Butyricicoccaceae</taxon>
        <taxon>Butyricicoccus</taxon>
    </lineage>
</organism>
<gene>
    <name evidence="2" type="ORF">B5F15_12110</name>
    <name evidence="1" type="ORF">B5F17_10000</name>
</gene>
<evidence type="ECO:0000313" key="3">
    <source>
        <dbReference type="Proteomes" id="UP000195326"/>
    </source>
</evidence>
<dbReference type="STRING" id="501571.GCA_900143195_02568"/>
<dbReference type="EMBL" id="NFKK01000012">
    <property type="protein sequence ID" value="OUP52144.1"/>
    <property type="molecule type" value="Genomic_DNA"/>
</dbReference>
<accession>A0A1Y4LID8</accession>
<evidence type="ECO:0000313" key="4">
    <source>
        <dbReference type="Proteomes" id="UP000195897"/>
    </source>
</evidence>
<protein>
    <submittedName>
        <fullName evidence="2">Uncharacterized protein</fullName>
    </submittedName>
</protein>
<proteinExistence type="predicted"/>
<dbReference type="Proteomes" id="UP000195326">
    <property type="component" value="Unassembled WGS sequence"/>
</dbReference>
<reference evidence="3 4" key="1">
    <citation type="submission" date="2017-04" db="EMBL/GenBank/DDBJ databases">
        <title>Function of individual gut microbiota members based on whole genome sequencing of pure cultures obtained from chicken caecum.</title>
        <authorList>
            <person name="Medvecky M."/>
            <person name="Cejkova D."/>
            <person name="Polansky O."/>
            <person name="Karasova D."/>
            <person name="Kubasova T."/>
            <person name="Cizek A."/>
            <person name="Rychlik I."/>
        </authorList>
    </citation>
    <scope>NUCLEOTIDE SEQUENCE [LARGE SCALE GENOMIC DNA]</scope>
    <source>
        <strain evidence="3">An179</strain>
        <strain evidence="4">An180</strain>
    </source>
</reference>